<sequence length="318" mass="35032">MALSLPERLRRRFDAFLARRLPPASSQELSHKSIFIFPSGFGFAWLGLVLLLYLFGTNYQNNLVIGLALVLLSLFLSCIIYSFRNLAGLNLSRMPPPHIYAGETLALPMELTSSHGAMAVNLSYPGNEVVVCDCGKEPQKVLVPVKTRKRGLLRPGRLLVESRYPLGLLRTWSWLDMDVAHPVFASPLPAPVHLGADSDAASSSDLGKHVAGVDEFAGLRSYVPGESLQRVAWKQLAQGRGMLSKDFAEPQGLPQWLALPANEPLETALSQLAWQVDELTRSKQIFGLRLGDTVMEPALGEQHRIGCQLTIALYPERP</sequence>
<evidence type="ECO:0000256" key="1">
    <source>
        <dbReference type="SAM" id="Phobius"/>
    </source>
</evidence>
<name>A0ABX7R6K6_9GAMM</name>
<evidence type="ECO:0000313" key="2">
    <source>
        <dbReference type="EMBL" id="QSX38785.1"/>
    </source>
</evidence>
<organism evidence="2 3">
    <name type="scientific">Shewanella sedimentimangrovi</name>
    <dbReference type="NCBI Taxonomy" id="2814293"/>
    <lineage>
        <taxon>Bacteria</taxon>
        <taxon>Pseudomonadati</taxon>
        <taxon>Pseudomonadota</taxon>
        <taxon>Gammaproteobacteria</taxon>
        <taxon>Alteromonadales</taxon>
        <taxon>Shewanellaceae</taxon>
        <taxon>Shewanella</taxon>
    </lineage>
</organism>
<protein>
    <submittedName>
        <fullName evidence="2">DUF58 domain-containing protein</fullName>
    </submittedName>
</protein>
<keyword evidence="3" id="KW-1185">Reference proteome</keyword>
<evidence type="ECO:0000313" key="3">
    <source>
        <dbReference type="Proteomes" id="UP000663207"/>
    </source>
</evidence>
<feature type="transmembrane region" description="Helical" evidence="1">
    <location>
        <begin position="62"/>
        <end position="83"/>
    </location>
</feature>
<accession>A0ABX7R6K6</accession>
<proteinExistence type="predicted"/>
<keyword evidence="1" id="KW-0472">Membrane</keyword>
<keyword evidence="1" id="KW-1133">Transmembrane helix</keyword>
<dbReference type="Proteomes" id="UP000663207">
    <property type="component" value="Chromosome"/>
</dbReference>
<dbReference type="PANTHER" id="PTHR34351">
    <property type="entry name" value="SLR1927 PROTEIN-RELATED"/>
    <property type="match status" value="1"/>
</dbReference>
<dbReference type="PANTHER" id="PTHR34351:SF1">
    <property type="entry name" value="SLR1927 PROTEIN"/>
    <property type="match status" value="1"/>
</dbReference>
<keyword evidence="1" id="KW-0812">Transmembrane</keyword>
<dbReference type="EMBL" id="CP071502">
    <property type="protein sequence ID" value="QSX38785.1"/>
    <property type="molecule type" value="Genomic_DNA"/>
</dbReference>
<dbReference type="RefSeq" id="WP_207381802.1">
    <property type="nucleotide sequence ID" value="NZ_CP071502.1"/>
</dbReference>
<reference evidence="2 3" key="1">
    <citation type="submission" date="2021-03" db="EMBL/GenBank/DDBJ databases">
        <title>Novel species identification of genus Shewanella.</title>
        <authorList>
            <person name="Liu G."/>
            <person name="Zhang Q."/>
        </authorList>
    </citation>
    <scope>NUCLEOTIDE SEQUENCE [LARGE SCALE GENOMIC DNA]</scope>
    <source>
        <strain evidence="2 3">FJAT-52962</strain>
    </source>
</reference>
<gene>
    <name evidence="2" type="ORF">JYB85_08270</name>
</gene>
<feature type="transmembrane region" description="Helical" evidence="1">
    <location>
        <begin position="34"/>
        <end position="56"/>
    </location>
</feature>